<name>A0A6H1Z836_9ZZZZ</name>
<dbReference type="AlphaFoldDB" id="A0A6H1Z836"/>
<reference evidence="1" key="1">
    <citation type="submission" date="2020-03" db="EMBL/GenBank/DDBJ databases">
        <title>The deep terrestrial virosphere.</title>
        <authorList>
            <person name="Holmfeldt K."/>
            <person name="Nilsson E."/>
            <person name="Simone D."/>
            <person name="Lopez-Fernandez M."/>
            <person name="Wu X."/>
            <person name="de Brujin I."/>
            <person name="Lundin D."/>
            <person name="Andersson A."/>
            <person name="Bertilsson S."/>
            <person name="Dopson M."/>
        </authorList>
    </citation>
    <scope>NUCLEOTIDE SEQUENCE</scope>
    <source>
        <strain evidence="1">TM448A00065</strain>
        <strain evidence="2">TM448B00134</strain>
    </source>
</reference>
<protein>
    <submittedName>
        <fullName evidence="1">Uncharacterized protein</fullName>
    </submittedName>
</protein>
<accession>A0A6H1Z836</accession>
<proteinExistence type="predicted"/>
<gene>
    <name evidence="1" type="ORF">TM448A00065_0082</name>
    <name evidence="2" type="ORF">TM448B00134_0025</name>
</gene>
<organism evidence="1">
    <name type="scientific">viral metagenome</name>
    <dbReference type="NCBI Taxonomy" id="1070528"/>
    <lineage>
        <taxon>unclassified sequences</taxon>
        <taxon>metagenomes</taxon>
        <taxon>organismal metagenomes</taxon>
    </lineage>
</organism>
<evidence type="ECO:0000313" key="1">
    <source>
        <dbReference type="EMBL" id="QJA44036.1"/>
    </source>
</evidence>
<dbReference type="EMBL" id="MT144591">
    <property type="protein sequence ID" value="QJH93731.1"/>
    <property type="molecule type" value="Genomic_DNA"/>
</dbReference>
<sequence>MSLVNFLLHGFTHRTAAKEGFVSVDDPNLGPIIGWAIQHLPGARAVKALAGWLQVEQVVQGRIGADGVLTGEIVHVAGWEGVVSMSFDWAASEVAVVRRLRWSEVPAEFWGGWVA</sequence>
<evidence type="ECO:0000313" key="2">
    <source>
        <dbReference type="EMBL" id="QJH93731.1"/>
    </source>
</evidence>
<dbReference type="EMBL" id="MT143972">
    <property type="protein sequence ID" value="QJA44036.1"/>
    <property type="molecule type" value="Genomic_DNA"/>
</dbReference>